<feature type="region of interest" description="Disordered" evidence="5">
    <location>
        <begin position="480"/>
        <end position="505"/>
    </location>
</feature>
<comment type="subcellular location">
    <subcellularLocation>
        <location evidence="1">Secreted</location>
    </subcellularLocation>
</comment>
<dbReference type="GO" id="GO:0005737">
    <property type="term" value="C:cytoplasm"/>
    <property type="evidence" value="ECO:0007669"/>
    <property type="project" value="InterPro"/>
</dbReference>
<name>A0A4Z0LBW7_9FLAO</name>
<sequence length="2309" mass="254542">MKLKLRLSALLFLIANSLFSQNYHDTQGRLEVSSSGQTVYTLPVAMPPSIKDVGPVINLTYVSGQAGGIAGQGWNISTVSSISRMATRQDIDGMKDGVDFDDNDKLALDGQRLLKKSGEYWADNSTYETEVQSNTKIELKGTGSTIYFIVTAPDGSKTWYGNYGGMNATDATAFYIVRFEDTNGNFMTYHYAKPYNKSLCITEIRFSANVTTNATPLNKIVFTYKEAARKENAYIKGIKIEKVELLDKIEVFTNSLLFRKYQLTHVTDADGYQRVSQLQEFNGSNEAVNPVVFEYNTTGSDGFIYSNTYTDALDLSTSPDMAGDFDGDGRLDFITSKNLYTKLFQGTGSVYSLPFLGSARQRFAATTLTNGKINQKQSIVYSNESLTSVEFKIYNLDNATVVNSYSKIITMDNVGYCDDLCTQFIYDENGNLEPESPPSKCTSPTFAKNSNQYLEGDFNGDGLSEVLILGSYQSKKYVTNPQTGGRGVSSQSSETAKGEEPGPNTCHWEEKVGDFINSARLVDLNPAVSTAENTAGNVALVDFSLLQVGKRFVMDFNSDGKSDILMIDDDKNYKVVSFKQLQSAPWIQLEVIGQGVMDSYSKTKQILFGDYNGDGKPDVMVPEADGNGCEGCSQWHIYYSNPNPAGGAFFVKESHNIVEYRPSSGNAYSHEWHYSSYYALDINKDGKSDLVRVFRVLYQPDPFFDPKNIDSQWNISSYINTIGYNNGFTAGYGSMDIGNIDDNSLPIPLVSNYKYQGFNSEVLMIRYHGNNAFDKTVSYVNFFKNYTEENLLKKVTQSGGAIVDELTYKNMEPDPSSNGLGSPDGFYSSEDALQYPFIEIKQLPTTKLVSQLKNTSAGVTKFQDFSYLGYVEHVTALGSIGFKKTARSGWYKNPGDKKTWNVTENNPLQRGANSKTYIQLLSSPFSFANNSTGLINKVENLFTEATDPVTKRYSILLANQKTTDYLTNVVSEKVYNNYSSDFLLPTNVTSNAYLGTTLQGTTNIVTVYDNAGNFIGRPKQVTTTTTAYSNTQVSIEKYSYDNGNLTGTEKNANGAPETIVEAMAYFPNGLLKSKTLSATGTNATNSVSPRTTSYTYDTTNRFVKTITDADNLVTTNNSYDSRYGTVLSQTNPYGLTTVSVYDNWGKRTKITDFLGKSITYAYSRANNVYTTTETGDDGSGNSIESDALARVIRKGSKDISGVWNYITTEYDYLGRKTRDSEPYASTGSPSQWTSYEYDDYSRPIKTTAHTGKIITTTYAGLKITANDEVLTKSKTTNANGHVVSATDTPGGTILYSYDAVGNLLESNYDGIATTMKYDKWGRKEELKDSSAGTYTYTYNAFGELLTETVLNKGTTSYTLDPVGKVLTKTVLGFSDTEKTNIKSTYTYDPTYKWVTGIAVTNTYDGNSSYAYTYDTPTKQLKKTVETLPGPVVFTKELTFDTFGRIDTEITTGTAHGKTSTKTIKHTYKNGKGYQMFDGANLLWQADSVNARGQLTGATLGNGLTITNTYDAYGFPSQFKHDKAGTTPVNIMTLNTTFEPKRGNLTSRYNSMFDIKEDFQYDTLDRLTQWKFEGEVIVNCTFNTGVDGFYYYEFDSGGSVTRSGSRIRITTNAEYTGTEKKILTNAVIGKTVKIKGDYAWTSGNSNVHLMIVERNPLNSNFIETDLGIVSTGTFQKEYTVQTYTDVYFRLGIKEDVIQPGVAPSATFTLDNFIVTDFSGNTQTYDDRGRITANNLGTYNYSTSAKPYQQTSVTPLSSEASGFYQSRGNLNVTYNAFKSPVQIEEIGVDKVSFAYNMMQQRSAMYYGSTNDDRLVRPYRKYYSGDGSMEIKYTLAGNVVEFITYIGGDAYNAPVVLKSDGTAYNYYYLHRDYQGSVLAITNATGSVVEKRAFDPWGNVTKVQDGTGNNLTKLTFFDRGYTGHEHLQSVGLINMNGRLYDPKLHRFLQPDNFVQDPYNTQNYNRYGYVLNNPLKYTDPSGEELISAIAIGAFVGIMSYMTMGVFNDTDVTFSGILKSSFVGAVSGAITCGIGSAVSSISSFAMRATVQALAHGTFQGLVSGVQGTGFWTGFAAGSISSVAASLYGGVGYEAAGWHGLAGCSGSSDVGMIIFGTVSGGAGAALTGGNFWQGAVTGLVVSGLNHAMHSEGSADDNGYDEKGNKINDKGGDEIDYLYRKGKIIASKKVFSFTDESSEITSDYRAYGIKIHSEGTGLIFSEGLKEVGLMYVFGRATELFTSATGGLKQWIRIGPSFSRALNEPMANSIRWGASPRYLNRIRSDQFQLLNYRIRNMKLPGNSWRVIDPGHFHLKRFN</sequence>
<dbReference type="Proteomes" id="UP000297407">
    <property type="component" value="Unassembled WGS sequence"/>
</dbReference>
<reference evidence="8 9" key="1">
    <citation type="submission" date="2019-04" db="EMBL/GenBank/DDBJ databases">
        <title>Flavobacterium sp. strain DS2-A Genome sequencing and assembly.</title>
        <authorList>
            <person name="Kim I."/>
        </authorList>
    </citation>
    <scope>NUCLEOTIDE SEQUENCE [LARGE SCALE GENOMIC DNA]</scope>
    <source>
        <strain evidence="8 9">DS2-A</strain>
    </source>
</reference>
<proteinExistence type="predicted"/>
<evidence type="ECO:0000256" key="2">
    <source>
        <dbReference type="ARBA" id="ARBA00022525"/>
    </source>
</evidence>
<dbReference type="Pfam" id="PF03534">
    <property type="entry name" value="SpvB"/>
    <property type="match status" value="1"/>
</dbReference>
<dbReference type="Pfam" id="PF13517">
    <property type="entry name" value="FG-GAP_3"/>
    <property type="match status" value="1"/>
</dbReference>
<organism evidence="8 9">
    <name type="scientific">Flavobacterium humi</name>
    <dbReference type="NCBI Taxonomy" id="2562683"/>
    <lineage>
        <taxon>Bacteria</taxon>
        <taxon>Pseudomonadati</taxon>
        <taxon>Bacteroidota</taxon>
        <taxon>Flavobacteriia</taxon>
        <taxon>Flavobacteriales</taxon>
        <taxon>Flavobacteriaceae</taxon>
        <taxon>Flavobacterium</taxon>
    </lineage>
</organism>
<dbReference type="PANTHER" id="PTHR32305:SF15">
    <property type="entry name" value="PROTEIN RHSA-RELATED"/>
    <property type="match status" value="1"/>
</dbReference>
<gene>
    <name evidence="8" type="ORF">E4635_00130</name>
</gene>
<keyword evidence="2" id="KW-0964">Secreted</keyword>
<dbReference type="InterPro" id="IPR013517">
    <property type="entry name" value="FG-GAP"/>
</dbReference>
<dbReference type="RefSeq" id="WP_135524586.1">
    <property type="nucleotide sequence ID" value="NZ_SRLH01000001.1"/>
</dbReference>
<dbReference type="NCBIfam" id="TIGR03696">
    <property type="entry name" value="Rhs_assc_core"/>
    <property type="match status" value="1"/>
</dbReference>
<accession>A0A4Z0LBW7</accession>
<dbReference type="InterPro" id="IPR003284">
    <property type="entry name" value="Sal_SpvB"/>
</dbReference>
<evidence type="ECO:0000256" key="6">
    <source>
        <dbReference type="SAM" id="Phobius"/>
    </source>
</evidence>
<dbReference type="InterPro" id="IPR050708">
    <property type="entry name" value="T6SS_VgrG/RHS"/>
</dbReference>
<feature type="transmembrane region" description="Helical" evidence="6">
    <location>
        <begin position="1980"/>
        <end position="1998"/>
    </location>
</feature>
<feature type="compositionally biased region" description="Polar residues" evidence="5">
    <location>
        <begin position="480"/>
        <end position="495"/>
    </location>
</feature>
<feature type="chain" id="PRO_5021484161" description="Insecticide toxin TcdB middle/N-terminal domain-containing protein" evidence="7">
    <location>
        <begin position="21"/>
        <end position="2309"/>
    </location>
</feature>
<evidence type="ECO:0000256" key="3">
    <source>
        <dbReference type="ARBA" id="ARBA00022729"/>
    </source>
</evidence>
<evidence type="ECO:0000313" key="8">
    <source>
        <dbReference type="EMBL" id="TGD59380.1"/>
    </source>
</evidence>
<keyword evidence="3 7" id="KW-0732">Signal</keyword>
<evidence type="ECO:0000256" key="4">
    <source>
        <dbReference type="ARBA" id="ARBA00023026"/>
    </source>
</evidence>
<keyword evidence="4" id="KW-0843">Virulence</keyword>
<keyword evidence="6" id="KW-0812">Transmembrane</keyword>
<feature type="signal peptide" evidence="7">
    <location>
        <begin position="1"/>
        <end position="20"/>
    </location>
</feature>
<evidence type="ECO:0000256" key="1">
    <source>
        <dbReference type="ARBA" id="ARBA00004613"/>
    </source>
</evidence>
<keyword evidence="9" id="KW-1185">Reference proteome</keyword>
<keyword evidence="6" id="KW-0472">Membrane</keyword>
<feature type="transmembrane region" description="Helical" evidence="6">
    <location>
        <begin position="2010"/>
        <end position="2032"/>
    </location>
</feature>
<dbReference type="InterPro" id="IPR028994">
    <property type="entry name" value="Integrin_alpha_N"/>
</dbReference>
<keyword evidence="6" id="KW-1133">Transmembrane helix</keyword>
<dbReference type="PANTHER" id="PTHR32305">
    <property type="match status" value="1"/>
</dbReference>
<dbReference type="GO" id="GO:0005576">
    <property type="term" value="C:extracellular region"/>
    <property type="evidence" value="ECO:0007669"/>
    <property type="project" value="UniProtKB-SubCell"/>
</dbReference>
<dbReference type="InterPro" id="IPR022385">
    <property type="entry name" value="Rhs_assc_core"/>
</dbReference>
<dbReference type="Gene3D" id="2.180.10.10">
    <property type="entry name" value="RHS repeat-associated core"/>
    <property type="match status" value="4"/>
</dbReference>
<dbReference type="OrthoDB" id="6225685at2"/>
<protein>
    <recommendedName>
        <fullName evidence="10">Insecticide toxin TcdB middle/N-terminal domain-containing protein</fullName>
    </recommendedName>
</protein>
<evidence type="ECO:0008006" key="10">
    <source>
        <dbReference type="Google" id="ProtNLM"/>
    </source>
</evidence>
<evidence type="ECO:0000256" key="7">
    <source>
        <dbReference type="SAM" id="SignalP"/>
    </source>
</evidence>
<dbReference type="EMBL" id="SRLH01000001">
    <property type="protein sequence ID" value="TGD59380.1"/>
    <property type="molecule type" value="Genomic_DNA"/>
</dbReference>
<evidence type="ECO:0000313" key="9">
    <source>
        <dbReference type="Proteomes" id="UP000297407"/>
    </source>
</evidence>
<evidence type="ECO:0000256" key="5">
    <source>
        <dbReference type="SAM" id="MobiDB-lite"/>
    </source>
</evidence>
<comment type="caution">
    <text evidence="8">The sequence shown here is derived from an EMBL/GenBank/DDBJ whole genome shotgun (WGS) entry which is preliminary data.</text>
</comment>
<dbReference type="SUPFAM" id="SSF69318">
    <property type="entry name" value="Integrin alpha N-terminal domain"/>
    <property type="match status" value="1"/>
</dbReference>